<evidence type="ECO:0000256" key="1">
    <source>
        <dbReference type="ARBA" id="ARBA00003936"/>
    </source>
</evidence>
<feature type="compositionally biased region" description="Basic and acidic residues" evidence="12">
    <location>
        <begin position="832"/>
        <end position="842"/>
    </location>
</feature>
<evidence type="ECO:0000256" key="5">
    <source>
        <dbReference type="ARBA" id="ARBA00022473"/>
    </source>
</evidence>
<name>A0A3B3IJ28_ORYLA</name>
<feature type="coiled-coil region" evidence="11">
    <location>
        <begin position="131"/>
        <end position="325"/>
    </location>
</feature>
<reference evidence="13 14" key="1">
    <citation type="journal article" date="2007" name="Nature">
        <title>The medaka draft genome and insights into vertebrate genome evolution.</title>
        <authorList>
            <person name="Kasahara M."/>
            <person name="Naruse K."/>
            <person name="Sasaki S."/>
            <person name="Nakatani Y."/>
            <person name="Qu W."/>
            <person name="Ahsan B."/>
            <person name="Yamada T."/>
            <person name="Nagayasu Y."/>
            <person name="Doi K."/>
            <person name="Kasai Y."/>
            <person name="Jindo T."/>
            <person name="Kobayashi D."/>
            <person name="Shimada A."/>
            <person name="Toyoda A."/>
            <person name="Kuroki Y."/>
            <person name="Fujiyama A."/>
            <person name="Sasaki T."/>
            <person name="Shimizu A."/>
            <person name="Asakawa S."/>
            <person name="Shimizu N."/>
            <person name="Hashimoto S."/>
            <person name="Yang J."/>
            <person name="Lee Y."/>
            <person name="Matsushima K."/>
            <person name="Sugano S."/>
            <person name="Sakaizumi M."/>
            <person name="Narita T."/>
            <person name="Ohishi K."/>
            <person name="Haga S."/>
            <person name="Ohta F."/>
            <person name="Nomoto H."/>
            <person name="Nogata K."/>
            <person name="Morishita T."/>
            <person name="Endo T."/>
            <person name="Shin-I T."/>
            <person name="Takeda H."/>
            <person name="Morishita S."/>
            <person name="Kohara Y."/>
        </authorList>
    </citation>
    <scope>NUCLEOTIDE SEQUENCE [LARGE SCALE GENOMIC DNA]</scope>
    <source>
        <strain evidence="13 14">Hd-rR</strain>
    </source>
</reference>
<evidence type="ECO:0000256" key="2">
    <source>
        <dbReference type="ARBA" id="ARBA00004123"/>
    </source>
</evidence>
<dbReference type="CTD" id="54535"/>
<proteinExistence type="predicted"/>
<feature type="coiled-coil region" evidence="11">
    <location>
        <begin position="350"/>
        <end position="384"/>
    </location>
</feature>
<dbReference type="Bgee" id="ENSORLG00000030012">
    <property type="expression patterns" value="Expressed in animal zygote and 14 other cell types or tissues"/>
</dbReference>
<feature type="region of interest" description="Disordered" evidence="12">
    <location>
        <begin position="822"/>
        <end position="853"/>
    </location>
</feature>
<evidence type="ECO:0000256" key="12">
    <source>
        <dbReference type="SAM" id="MobiDB-lite"/>
    </source>
</evidence>
<dbReference type="Ensembl" id="ENSORLT00000038628.1">
    <property type="protein sequence ID" value="ENSORLP00000045086.1"/>
    <property type="gene ID" value="ENSORLG00000030012.1"/>
</dbReference>
<evidence type="ECO:0000256" key="11">
    <source>
        <dbReference type="SAM" id="Coils"/>
    </source>
</evidence>
<protein>
    <recommendedName>
        <fullName evidence="4">Coiled-coil alpha-helical rod protein 1</fullName>
    </recommendedName>
    <alternativeName>
        <fullName evidence="10">Alpha-helical coiled-coil rod protein</fullName>
    </alternativeName>
</protein>
<dbReference type="GeneID" id="101168977"/>
<dbReference type="KEGG" id="ola:101168977"/>
<keyword evidence="7" id="KW-0221">Differentiation</keyword>
<dbReference type="GO" id="GO:0030154">
    <property type="term" value="P:cell differentiation"/>
    <property type="evidence" value="ECO:0007669"/>
    <property type="project" value="UniProtKB-KW"/>
</dbReference>
<accession>A0A3B3IJ28</accession>
<gene>
    <name evidence="13" type="primary">cchcr1</name>
</gene>
<evidence type="ECO:0000313" key="13">
    <source>
        <dbReference type="Ensembl" id="ENSORLP00000044100.1"/>
    </source>
</evidence>
<dbReference type="PANTHER" id="PTHR46822:SF1">
    <property type="entry name" value="COILED-COIL ALPHA-HELICAL ROD PROTEIN 1"/>
    <property type="match status" value="1"/>
</dbReference>
<comment type="function">
    <text evidence="1">May be a regulator of keratinocyte proliferation or differentiation.</text>
</comment>
<comment type="subcellular location">
    <subcellularLocation>
        <location evidence="3">Cytoplasm</location>
    </subcellularLocation>
    <subcellularLocation>
        <location evidence="2">Nucleus</location>
    </subcellularLocation>
</comment>
<evidence type="ECO:0000256" key="3">
    <source>
        <dbReference type="ARBA" id="ARBA00004496"/>
    </source>
</evidence>
<evidence type="ECO:0000256" key="10">
    <source>
        <dbReference type="ARBA" id="ARBA00031932"/>
    </source>
</evidence>
<feature type="region of interest" description="Disordered" evidence="12">
    <location>
        <begin position="51"/>
        <end position="74"/>
    </location>
</feature>
<evidence type="ECO:0000256" key="7">
    <source>
        <dbReference type="ARBA" id="ARBA00022782"/>
    </source>
</evidence>
<keyword evidence="9" id="KW-0539">Nucleus</keyword>
<dbReference type="GO" id="GO:0005737">
    <property type="term" value="C:cytoplasm"/>
    <property type="evidence" value="ECO:0007669"/>
    <property type="project" value="UniProtKB-SubCell"/>
</dbReference>
<organism evidence="13 14">
    <name type="scientific">Oryzias latipes</name>
    <name type="common">Japanese rice fish</name>
    <name type="synonym">Japanese killifish</name>
    <dbReference type="NCBI Taxonomy" id="8090"/>
    <lineage>
        <taxon>Eukaryota</taxon>
        <taxon>Metazoa</taxon>
        <taxon>Chordata</taxon>
        <taxon>Craniata</taxon>
        <taxon>Vertebrata</taxon>
        <taxon>Euteleostomi</taxon>
        <taxon>Actinopterygii</taxon>
        <taxon>Neopterygii</taxon>
        <taxon>Teleostei</taxon>
        <taxon>Neoteleostei</taxon>
        <taxon>Acanthomorphata</taxon>
        <taxon>Ovalentaria</taxon>
        <taxon>Atherinomorphae</taxon>
        <taxon>Beloniformes</taxon>
        <taxon>Adrianichthyidae</taxon>
        <taxon>Oryziinae</taxon>
        <taxon>Oryzias</taxon>
    </lineage>
</organism>
<dbReference type="GO" id="GO:0006611">
    <property type="term" value="P:protein export from nucleus"/>
    <property type="evidence" value="ECO:0000318"/>
    <property type="project" value="GO_Central"/>
</dbReference>
<evidence type="ECO:0000256" key="8">
    <source>
        <dbReference type="ARBA" id="ARBA00023054"/>
    </source>
</evidence>
<dbReference type="AlphaFoldDB" id="A0A3B3IJ28"/>
<feature type="coiled-coil region" evidence="11">
    <location>
        <begin position="452"/>
        <end position="542"/>
    </location>
</feature>
<dbReference type="GeneTree" id="ENSGT00940000169200"/>
<keyword evidence="8 11" id="KW-0175">Coiled coil</keyword>
<dbReference type="GO" id="GO:0005814">
    <property type="term" value="C:centriole"/>
    <property type="evidence" value="ECO:0000318"/>
    <property type="project" value="GO_Central"/>
</dbReference>
<dbReference type="PANTHER" id="PTHR46822">
    <property type="entry name" value="COILED-COIL ALPHA-HELICAL ROD PROTEIN 1"/>
    <property type="match status" value="1"/>
</dbReference>
<feature type="coiled-coil region" evidence="11">
    <location>
        <begin position="616"/>
        <end position="700"/>
    </location>
</feature>
<dbReference type="GO" id="GO:0005634">
    <property type="term" value="C:nucleus"/>
    <property type="evidence" value="ECO:0007669"/>
    <property type="project" value="UniProtKB-SubCell"/>
</dbReference>
<keyword evidence="5" id="KW-0217">Developmental protein</keyword>
<feature type="compositionally biased region" description="Basic and acidic residues" evidence="12">
    <location>
        <begin position="784"/>
        <end position="799"/>
    </location>
</feature>
<sequence>MERKNIVKEKLIVPTDFISPAHLTNVQGDLMPPSHFESGVQSSGAHRGVLVGPKTSPQTTWRNPVPISGPRDPSLAGPCFTFPQREDNREMILLQGDFLRANEAGGQPAAHRFGEKGEQQYTWESQHQLGMEKHKAEAERLKGQVEALKEAAEKYREEMKDREITLCRCTHELEVARENASKAKAELSQVREELSLSRGQEEMMRLRLEKVKAECGEEIAQLRRSLVKSKQESRELALKVEMSRLQAEEEAKEQALRLSKQLEKMKEMQEAQLQHLNASHYTELDTARQANSELQDRLQSMSTKVLQLQSALMEASAERDELKEHLSHVGRAFETQSATLQSLRNYIGQLTPERGEKEQLKETIEKLNKEKAALQTTTELLTVRLNSVNEILTLQEEKLVKKQTSADPLQWKEPDILQVLQLWREKVFKLCVQLRSKDIETRREKDKVLFDVRSTEQQLQQEQHQNRLLQHSLQDRMAELDLEKVEKETLREDLTKVERENAELKSQNQRAEAEIKILIEAVQRFQKEFDRKTAEVDSAKTKLNTFTQRLSFASRRVETIQCLVMRRAALQKIEQACQPPKQEKNSLTNLQTEYGLICEERDRLSLELKRTPELIEKALADLKEQYGSKVRQLEQELELSCMEVKQALAGKEKAEQRLQQIQAQLDETSISLETLPCELLHQQERNQQALQERVSAIEAAHAEKTKELELQLHAARREHTRAVMTLLQFQRQAARQHDEITETPNWGGENTKQNVLNKHVKEMEGSKKFLHVMASKEAPMAEHAQSRETPSEKRTSVEAEVHLPAERLLSVLEELHTLSAAVVNSSEDSSEEELRSDDRKTSADLLDSQDMKN</sequence>
<dbReference type="Proteomes" id="UP000001038">
    <property type="component" value="Chromosome 14"/>
</dbReference>
<dbReference type="STRING" id="8090.ENSORLP00000044100"/>
<dbReference type="InterPro" id="IPR009800">
    <property type="entry name" value="HCR"/>
</dbReference>
<feature type="region of interest" description="Disordered" evidence="12">
    <location>
        <begin position="778"/>
        <end position="799"/>
    </location>
</feature>
<evidence type="ECO:0000256" key="6">
    <source>
        <dbReference type="ARBA" id="ARBA00022490"/>
    </source>
</evidence>
<dbReference type="OrthoDB" id="193258at2759"/>
<evidence type="ECO:0000256" key="9">
    <source>
        <dbReference type="ARBA" id="ARBA00023242"/>
    </source>
</evidence>
<evidence type="ECO:0000256" key="4">
    <source>
        <dbReference type="ARBA" id="ARBA00016468"/>
    </source>
</evidence>
<dbReference type="Pfam" id="PF07111">
    <property type="entry name" value="HCR"/>
    <property type="match status" value="1"/>
</dbReference>
<reference evidence="13" key="2">
    <citation type="submission" date="2025-05" db="UniProtKB">
        <authorList>
            <consortium name="Ensembl"/>
        </authorList>
    </citation>
    <scope>IDENTIFICATION</scope>
    <source>
        <strain evidence="13">Hd-rR</strain>
    </source>
</reference>
<dbReference type="Ensembl" id="ENSORLT00000042194.1">
    <property type="protein sequence ID" value="ENSORLP00000044100.1"/>
    <property type="gene ID" value="ENSORLG00000030012.1"/>
</dbReference>
<evidence type="ECO:0000313" key="14">
    <source>
        <dbReference type="Proteomes" id="UP000001038"/>
    </source>
</evidence>
<keyword evidence="14" id="KW-1185">Reference proteome</keyword>
<keyword evidence="6" id="KW-0963">Cytoplasm</keyword>